<dbReference type="InterPro" id="IPR003010">
    <property type="entry name" value="C-N_Hydrolase"/>
</dbReference>
<feature type="domain" description="CN hydrolase" evidence="6">
    <location>
        <begin position="297"/>
        <end position="557"/>
    </location>
</feature>
<dbReference type="Gene3D" id="3.60.110.10">
    <property type="entry name" value="Carbon-nitrogen hydrolase"/>
    <property type="match status" value="3"/>
</dbReference>
<evidence type="ECO:0000313" key="8">
    <source>
        <dbReference type="Proteomes" id="UP000092462"/>
    </source>
</evidence>
<evidence type="ECO:0000256" key="3">
    <source>
        <dbReference type="ARBA" id="ARBA00039118"/>
    </source>
</evidence>
<dbReference type="InterPro" id="IPR036526">
    <property type="entry name" value="C-N_Hydrolase_sf"/>
</dbReference>
<dbReference type="AlphaFoldDB" id="A0A1B0EZG5"/>
<evidence type="ECO:0000259" key="6">
    <source>
        <dbReference type="PROSITE" id="PS50263"/>
    </source>
</evidence>
<dbReference type="GO" id="GO:0006107">
    <property type="term" value="P:oxaloacetate metabolic process"/>
    <property type="evidence" value="ECO:0007669"/>
    <property type="project" value="TreeGrafter"/>
</dbReference>
<comment type="catalytic activity">
    <reaction evidence="2">
        <text>2-oxoglutaramate + H2O = 2-oxoglutarate + NH4(+)</text>
        <dbReference type="Rhea" id="RHEA:32963"/>
        <dbReference type="ChEBI" id="CHEBI:15377"/>
        <dbReference type="ChEBI" id="CHEBI:16769"/>
        <dbReference type="ChEBI" id="CHEBI:16810"/>
        <dbReference type="ChEBI" id="CHEBI:28938"/>
        <dbReference type="EC" id="3.5.1.3"/>
    </reaction>
    <physiologicalReaction direction="left-to-right" evidence="2">
        <dbReference type="Rhea" id="RHEA:32964"/>
    </physiologicalReaction>
</comment>
<dbReference type="PANTHER" id="PTHR23088">
    <property type="entry name" value="NITRILASE-RELATED"/>
    <property type="match status" value="1"/>
</dbReference>
<dbReference type="InterPro" id="IPR045254">
    <property type="entry name" value="Nit1/2_C-N_Hydrolase"/>
</dbReference>
<dbReference type="EMBL" id="AJVK01017158">
    <property type="status" value="NOT_ANNOTATED_CDS"/>
    <property type="molecule type" value="Genomic_DNA"/>
</dbReference>
<accession>A0A1B0EZG5</accession>
<evidence type="ECO:0000256" key="1">
    <source>
        <dbReference type="ARBA" id="ARBA00022801"/>
    </source>
</evidence>
<evidence type="ECO:0000256" key="2">
    <source>
        <dbReference type="ARBA" id="ARBA00036637"/>
    </source>
</evidence>
<feature type="domain" description="CN hydrolase" evidence="6">
    <location>
        <begin position="557"/>
        <end position="815"/>
    </location>
</feature>
<protein>
    <recommendedName>
        <fullName evidence="3">omega-amidase</fullName>
        <ecNumber evidence="3">3.5.1.3</ecNumber>
    </recommendedName>
    <alternativeName>
        <fullName evidence="4">Nitrilase homolog 2</fullName>
    </alternativeName>
</protein>
<dbReference type="EC" id="3.5.1.3" evidence="3"/>
<evidence type="ECO:0000313" key="7">
    <source>
        <dbReference type="EnsemblMetazoa" id="PPAI009792-PA"/>
    </source>
</evidence>
<dbReference type="VEuPathDB" id="VectorBase:PPAPM1_010361"/>
<dbReference type="GO" id="GO:0050152">
    <property type="term" value="F:omega-amidase activity"/>
    <property type="evidence" value="ECO:0007669"/>
    <property type="project" value="UniProtKB-EC"/>
</dbReference>
<dbReference type="PANTHER" id="PTHR23088:SF30">
    <property type="entry name" value="OMEGA-AMIDASE NIT2"/>
    <property type="match status" value="1"/>
</dbReference>
<dbReference type="VEuPathDB" id="VectorBase:PPAPM1_008161"/>
<dbReference type="EnsemblMetazoa" id="PPAI009792-RA">
    <property type="protein sequence ID" value="PPAI009792-PA"/>
    <property type="gene ID" value="PPAI009792"/>
</dbReference>
<dbReference type="Proteomes" id="UP000092462">
    <property type="component" value="Unassembled WGS sequence"/>
</dbReference>
<name>A0A1B0EZG5_PHLPP</name>
<comment type="catalytic activity">
    <reaction evidence="5">
        <text>2-oxosuccinamate + H2O = oxaloacetate + NH4(+)</text>
        <dbReference type="Rhea" id="RHEA:59412"/>
        <dbReference type="ChEBI" id="CHEBI:15377"/>
        <dbReference type="ChEBI" id="CHEBI:16452"/>
        <dbReference type="ChEBI" id="CHEBI:28938"/>
        <dbReference type="ChEBI" id="CHEBI:57735"/>
        <dbReference type="EC" id="3.5.1.3"/>
    </reaction>
    <physiologicalReaction direction="left-to-right" evidence="5">
        <dbReference type="Rhea" id="RHEA:59413"/>
    </physiologicalReaction>
</comment>
<dbReference type="SUPFAM" id="SSF56317">
    <property type="entry name" value="Carbon-nitrogen hydrolase"/>
    <property type="match status" value="3"/>
</dbReference>
<dbReference type="VEuPathDB" id="VectorBase:PPAI009792"/>
<reference evidence="7" key="1">
    <citation type="submission" date="2022-08" db="UniProtKB">
        <authorList>
            <consortium name="EnsemblMetazoa"/>
        </authorList>
    </citation>
    <scope>IDENTIFICATION</scope>
    <source>
        <strain evidence="7">Israel</strain>
    </source>
</reference>
<feature type="domain" description="CN hydrolase" evidence="6">
    <location>
        <begin position="23"/>
        <end position="283"/>
    </location>
</feature>
<keyword evidence="8" id="KW-1185">Reference proteome</keyword>
<organism evidence="7 8">
    <name type="scientific">Phlebotomus papatasi</name>
    <name type="common">Sandfly</name>
    <dbReference type="NCBI Taxonomy" id="29031"/>
    <lineage>
        <taxon>Eukaryota</taxon>
        <taxon>Metazoa</taxon>
        <taxon>Ecdysozoa</taxon>
        <taxon>Arthropoda</taxon>
        <taxon>Hexapoda</taxon>
        <taxon>Insecta</taxon>
        <taxon>Pterygota</taxon>
        <taxon>Neoptera</taxon>
        <taxon>Endopterygota</taxon>
        <taxon>Diptera</taxon>
        <taxon>Nematocera</taxon>
        <taxon>Psychodoidea</taxon>
        <taxon>Psychodidae</taxon>
        <taxon>Phlebotomus</taxon>
        <taxon>Phlebotomus</taxon>
    </lineage>
</organism>
<dbReference type="GO" id="GO:0006541">
    <property type="term" value="P:glutamine metabolic process"/>
    <property type="evidence" value="ECO:0007669"/>
    <property type="project" value="TreeGrafter"/>
</dbReference>
<dbReference type="Pfam" id="PF00795">
    <property type="entry name" value="CN_hydrolase"/>
    <property type="match status" value="3"/>
</dbReference>
<dbReference type="CDD" id="cd07572">
    <property type="entry name" value="nit"/>
    <property type="match status" value="2"/>
</dbReference>
<dbReference type="GO" id="GO:0006528">
    <property type="term" value="P:asparagine metabolic process"/>
    <property type="evidence" value="ECO:0007669"/>
    <property type="project" value="TreeGrafter"/>
</dbReference>
<dbReference type="EMBL" id="AJVK01017157">
    <property type="status" value="NOT_ANNOTATED_CDS"/>
    <property type="molecule type" value="Genomic_DNA"/>
</dbReference>
<evidence type="ECO:0000256" key="5">
    <source>
        <dbReference type="ARBA" id="ARBA00048745"/>
    </source>
</evidence>
<dbReference type="EMBL" id="AJVK01017156">
    <property type="status" value="NOT_ANNOTATED_CDS"/>
    <property type="molecule type" value="Genomic_DNA"/>
</dbReference>
<proteinExistence type="predicted"/>
<keyword evidence="1" id="KW-0378">Hydrolase</keyword>
<dbReference type="PROSITE" id="PS50263">
    <property type="entry name" value="CN_HYDROLASE"/>
    <property type="match status" value="3"/>
</dbReference>
<sequence length="815" mass="91085">MSDSSENYEDLQSELPLESIYTIRVILLQLKVQRNKMENVKHCCEKIREAVDKYGPGSDTWTIRNRTIVCILPEYLNCPNDLMSFRDYAENVPEGYTSNHLSLVAGELGINIIAGAIPECSHSGRPPIYSTCAIYSTEGEVIGKYRKLHLYDVDAPGCYPYKESDVFTAGKHYITTNIDNAMFGVGIGYDIRFEELARVYRKEGCNFLVYPATFSASHGPRDWLTLQRARAMDTQCFIATVAQARDERADFLSHGHSSLIDPFGNVVASAGIEESIIASDIDKGEKMLGNTSILRHLRVALLQLKVGKNKEENVSRAIQKLRSVVADYGPKSPSWTSKNSKFLCILPECFNSPYGVKYFNEYAETIPDGFTSQELSKVVKELGIYLIAGSIPERESEGSSKLYNTCTVWSPEGSLIGKYRKMHLFDINIPDQIRFQESETLSPGNGLTTFEIDDAKIGLGICYDMRFEELARIYRNEGCNFLVYPGAFNMTTGPLHWTLLQRARATDTQCFVATVSPARDETSEYVAYGHSSIIDPWAKIMVDAEAGENTVVKDLDLRVALLQLKVGKNKEENVSRAIQKLRSVVADYGPKSPSWTSRNSKILCILPECFNSPCGVKYFNKYAETIPDGYTSQQLSKVAKELGIYLIAGSIPERESEGSSKLYNTCTVWSPKGSLIGKYRKMHLFDIDISDKIHFRESETISPGNALTTFEIDNAKIGLGICQDIRFEELARIYRNEGCNFLVYPGAFNMKAGLLHWTLLQRSRANDTQSFVAAVSPAQDETSEYVAYGHSSIIDPYARIMVDAGAGENTVVKDL</sequence>
<evidence type="ECO:0000256" key="4">
    <source>
        <dbReference type="ARBA" id="ARBA00041576"/>
    </source>
</evidence>
<dbReference type="GO" id="GO:0005739">
    <property type="term" value="C:mitochondrion"/>
    <property type="evidence" value="ECO:0007669"/>
    <property type="project" value="TreeGrafter"/>
</dbReference>